<protein>
    <submittedName>
        <fullName evidence="2">Uncharacterized protein</fullName>
    </submittedName>
</protein>
<feature type="compositionally biased region" description="Pro residues" evidence="1">
    <location>
        <begin position="186"/>
        <end position="195"/>
    </location>
</feature>
<gene>
    <name evidence="2" type="ORF">C8A03DRAFT_31833</name>
</gene>
<accession>A0AAN7CEY5</accession>
<evidence type="ECO:0000256" key="1">
    <source>
        <dbReference type="SAM" id="MobiDB-lite"/>
    </source>
</evidence>
<keyword evidence="3" id="KW-1185">Reference proteome</keyword>
<dbReference type="Proteomes" id="UP001303760">
    <property type="component" value="Unassembled WGS sequence"/>
</dbReference>
<evidence type="ECO:0000313" key="2">
    <source>
        <dbReference type="EMBL" id="KAK4240087.1"/>
    </source>
</evidence>
<comment type="caution">
    <text evidence="2">The sequence shown here is derived from an EMBL/GenBank/DDBJ whole genome shotgun (WGS) entry which is preliminary data.</text>
</comment>
<evidence type="ECO:0000313" key="3">
    <source>
        <dbReference type="Proteomes" id="UP001303760"/>
    </source>
</evidence>
<sequence>MPGTSEINSLLHAQGENDARRGIKRQRTQSIDEGIGHQDRVRKRRVQAEFVAPEDVRVRVPKPGSTRVKIERTDLVEPKRLDLIDALAPDAVLEFAIHPVAAAHNRRIPVEPEDEDLSAQQGTVGRADGERAPSSIIPNGLPAIGSAFVSQEVVSPVRQLAAPEQPVNPCVSPRSPRTRIACGHGPLPPPPPPPSQFHFSSLPAPAAPRLASQRSIRERRARMERESRVRGLRYGAPAGQ</sequence>
<feature type="region of interest" description="Disordered" evidence="1">
    <location>
        <begin position="165"/>
        <end position="240"/>
    </location>
</feature>
<proteinExistence type="predicted"/>
<organism evidence="2 3">
    <name type="scientific">Achaetomium macrosporum</name>
    <dbReference type="NCBI Taxonomy" id="79813"/>
    <lineage>
        <taxon>Eukaryota</taxon>
        <taxon>Fungi</taxon>
        <taxon>Dikarya</taxon>
        <taxon>Ascomycota</taxon>
        <taxon>Pezizomycotina</taxon>
        <taxon>Sordariomycetes</taxon>
        <taxon>Sordariomycetidae</taxon>
        <taxon>Sordariales</taxon>
        <taxon>Chaetomiaceae</taxon>
        <taxon>Achaetomium</taxon>
    </lineage>
</organism>
<feature type="region of interest" description="Disordered" evidence="1">
    <location>
        <begin position="1"/>
        <end position="40"/>
    </location>
</feature>
<dbReference type="AlphaFoldDB" id="A0AAN7CEY5"/>
<name>A0AAN7CEY5_9PEZI</name>
<feature type="region of interest" description="Disordered" evidence="1">
    <location>
        <begin position="112"/>
        <end position="135"/>
    </location>
</feature>
<feature type="compositionally biased region" description="Basic and acidic residues" evidence="1">
    <location>
        <begin position="215"/>
        <end position="229"/>
    </location>
</feature>
<dbReference type="EMBL" id="MU860048">
    <property type="protein sequence ID" value="KAK4240087.1"/>
    <property type="molecule type" value="Genomic_DNA"/>
</dbReference>
<reference evidence="2" key="1">
    <citation type="journal article" date="2023" name="Mol. Phylogenet. Evol.">
        <title>Genome-scale phylogeny and comparative genomics of the fungal order Sordariales.</title>
        <authorList>
            <person name="Hensen N."/>
            <person name="Bonometti L."/>
            <person name="Westerberg I."/>
            <person name="Brannstrom I.O."/>
            <person name="Guillou S."/>
            <person name="Cros-Aarteil S."/>
            <person name="Calhoun S."/>
            <person name="Haridas S."/>
            <person name="Kuo A."/>
            <person name="Mondo S."/>
            <person name="Pangilinan J."/>
            <person name="Riley R."/>
            <person name="LaButti K."/>
            <person name="Andreopoulos B."/>
            <person name="Lipzen A."/>
            <person name="Chen C."/>
            <person name="Yan M."/>
            <person name="Daum C."/>
            <person name="Ng V."/>
            <person name="Clum A."/>
            <person name="Steindorff A."/>
            <person name="Ohm R.A."/>
            <person name="Martin F."/>
            <person name="Silar P."/>
            <person name="Natvig D.O."/>
            <person name="Lalanne C."/>
            <person name="Gautier V."/>
            <person name="Ament-Velasquez S.L."/>
            <person name="Kruys A."/>
            <person name="Hutchinson M.I."/>
            <person name="Powell A.J."/>
            <person name="Barry K."/>
            <person name="Miller A.N."/>
            <person name="Grigoriev I.V."/>
            <person name="Debuchy R."/>
            <person name="Gladieux P."/>
            <person name="Hiltunen Thoren M."/>
            <person name="Johannesson H."/>
        </authorList>
    </citation>
    <scope>NUCLEOTIDE SEQUENCE</scope>
    <source>
        <strain evidence="2">CBS 532.94</strain>
    </source>
</reference>
<feature type="compositionally biased region" description="Low complexity" evidence="1">
    <location>
        <begin position="200"/>
        <end position="214"/>
    </location>
</feature>
<reference evidence="2" key="2">
    <citation type="submission" date="2023-05" db="EMBL/GenBank/DDBJ databases">
        <authorList>
            <consortium name="Lawrence Berkeley National Laboratory"/>
            <person name="Steindorff A."/>
            <person name="Hensen N."/>
            <person name="Bonometti L."/>
            <person name="Westerberg I."/>
            <person name="Brannstrom I.O."/>
            <person name="Guillou S."/>
            <person name="Cros-Aarteil S."/>
            <person name="Calhoun S."/>
            <person name="Haridas S."/>
            <person name="Kuo A."/>
            <person name="Mondo S."/>
            <person name="Pangilinan J."/>
            <person name="Riley R."/>
            <person name="Labutti K."/>
            <person name="Andreopoulos B."/>
            <person name="Lipzen A."/>
            <person name="Chen C."/>
            <person name="Yanf M."/>
            <person name="Daum C."/>
            <person name="Ng V."/>
            <person name="Clum A."/>
            <person name="Ohm R."/>
            <person name="Martin F."/>
            <person name="Silar P."/>
            <person name="Natvig D."/>
            <person name="Lalanne C."/>
            <person name="Gautier V."/>
            <person name="Ament-Velasquez S.L."/>
            <person name="Kruys A."/>
            <person name="Hutchinson M.I."/>
            <person name="Powell A.J."/>
            <person name="Barry K."/>
            <person name="Miller A.N."/>
            <person name="Grigoriev I.V."/>
            <person name="Debuchy R."/>
            <person name="Gladieux P."/>
            <person name="Thoren M.H."/>
            <person name="Johannesson H."/>
        </authorList>
    </citation>
    <scope>NUCLEOTIDE SEQUENCE</scope>
    <source>
        <strain evidence="2">CBS 532.94</strain>
    </source>
</reference>